<accession>A0ABU8IFS4</accession>
<organism evidence="1 2">
    <name type="scientific">Candidatus Enterococcus mansonii</name>
    <dbReference type="NCBI Taxonomy" id="1834181"/>
    <lineage>
        <taxon>Bacteria</taxon>
        <taxon>Bacillati</taxon>
        <taxon>Bacillota</taxon>
        <taxon>Bacilli</taxon>
        <taxon>Lactobacillales</taxon>
        <taxon>Enterococcaceae</taxon>
        <taxon>Enterococcus</taxon>
    </lineage>
</organism>
<name>A0ABU8IFS4_9ENTE</name>
<evidence type="ECO:0000313" key="1">
    <source>
        <dbReference type="EMBL" id="MEI5994344.1"/>
    </source>
</evidence>
<protein>
    <recommendedName>
        <fullName evidence="3">Bacteriocin</fullName>
    </recommendedName>
</protein>
<keyword evidence="2" id="KW-1185">Reference proteome</keyword>
<comment type="caution">
    <text evidence="1">The sequence shown here is derived from an EMBL/GenBank/DDBJ whole genome shotgun (WGS) entry which is preliminary data.</text>
</comment>
<dbReference type="Proteomes" id="UP000195139">
    <property type="component" value="Unassembled WGS sequence"/>
</dbReference>
<gene>
    <name evidence="1" type="ORF">A5880_001902</name>
</gene>
<evidence type="ECO:0000313" key="2">
    <source>
        <dbReference type="Proteomes" id="UP000195139"/>
    </source>
</evidence>
<evidence type="ECO:0008006" key="3">
    <source>
        <dbReference type="Google" id="ProtNLM"/>
    </source>
</evidence>
<sequence length="63" mass="6726">MSSFLKKISATEVNSETKNGGASGWCALYAAQLPVAAALCSMGNKCGCSDYQNMSSYLSRYCR</sequence>
<dbReference type="EMBL" id="NGLE02000001">
    <property type="protein sequence ID" value="MEI5994344.1"/>
    <property type="molecule type" value="Genomic_DNA"/>
</dbReference>
<reference evidence="1" key="1">
    <citation type="submission" date="2018-07" db="EMBL/GenBank/DDBJ databases">
        <title>The Genome Sequence of Enterococcus sp. DIV0659b.</title>
        <authorList>
            <consortium name="The Broad Institute Genomics Platform"/>
            <consortium name="The Broad Institute Genomic Center for Infectious Diseases"/>
            <person name="Earl A."/>
            <person name="Manson A."/>
            <person name="Schwartman J."/>
            <person name="Gilmore M."/>
            <person name="Abouelleil A."/>
            <person name="Cao P."/>
            <person name="Chapman S."/>
            <person name="Cusick C."/>
            <person name="Shea T."/>
            <person name="Young S."/>
            <person name="Neafsey D."/>
            <person name="Nusbaum C."/>
            <person name="Birren B."/>
        </authorList>
    </citation>
    <scope>NUCLEOTIDE SEQUENCE [LARGE SCALE GENOMIC DNA]</scope>
    <source>
        <strain evidence="1">4G2_DIV0659</strain>
    </source>
</reference>
<proteinExistence type="predicted"/>